<comment type="catalytic activity">
    <reaction evidence="1">
        <text>ATP + protein L-histidine = ADP + protein N-phospho-L-histidine.</text>
        <dbReference type="EC" id="2.7.13.3"/>
    </reaction>
</comment>
<protein>
    <recommendedName>
        <fullName evidence="2">histidine kinase</fullName>
        <ecNumber evidence="2">2.7.13.3</ecNumber>
    </recommendedName>
</protein>
<keyword evidence="3" id="KW-0597">Phosphoprotein</keyword>
<dbReference type="InterPro" id="IPR011712">
    <property type="entry name" value="Sig_transdc_His_kin_sub3_dim/P"/>
</dbReference>
<evidence type="ECO:0000256" key="3">
    <source>
        <dbReference type="ARBA" id="ARBA00022553"/>
    </source>
</evidence>
<dbReference type="RefSeq" id="WP_203929591.1">
    <property type="nucleotide sequence ID" value="NZ_BOPH01000068.1"/>
</dbReference>
<feature type="domain" description="Histidine kinase/HSP90-like ATPase" evidence="11">
    <location>
        <begin position="385"/>
        <end position="506"/>
    </location>
</feature>
<accession>A0A8J3ZY90</accession>
<dbReference type="Gene3D" id="3.30.565.10">
    <property type="entry name" value="Histidine kinase-like ATPase, C-terminal domain"/>
    <property type="match status" value="1"/>
</dbReference>
<feature type="region of interest" description="Disordered" evidence="9">
    <location>
        <begin position="488"/>
        <end position="510"/>
    </location>
</feature>
<evidence type="ECO:0000256" key="5">
    <source>
        <dbReference type="ARBA" id="ARBA00022741"/>
    </source>
</evidence>
<dbReference type="InterPro" id="IPR003594">
    <property type="entry name" value="HATPase_dom"/>
</dbReference>
<dbReference type="GO" id="GO:0016020">
    <property type="term" value="C:membrane"/>
    <property type="evidence" value="ECO:0007669"/>
    <property type="project" value="InterPro"/>
</dbReference>
<dbReference type="SMART" id="SM00387">
    <property type="entry name" value="HATPase_c"/>
    <property type="match status" value="1"/>
</dbReference>
<dbReference type="EC" id="2.7.13.3" evidence="2"/>
<evidence type="ECO:0000256" key="8">
    <source>
        <dbReference type="ARBA" id="ARBA00023012"/>
    </source>
</evidence>
<dbReference type="PANTHER" id="PTHR24421:SF10">
    <property type="entry name" value="NITRATE_NITRITE SENSOR PROTEIN NARQ"/>
    <property type="match status" value="1"/>
</dbReference>
<keyword evidence="7" id="KW-0067">ATP-binding</keyword>
<keyword evidence="10" id="KW-0472">Membrane</keyword>
<keyword evidence="4" id="KW-0808">Transferase</keyword>
<evidence type="ECO:0000256" key="9">
    <source>
        <dbReference type="SAM" id="MobiDB-lite"/>
    </source>
</evidence>
<sequence>MSAAEGPAAVGPDGGAGSAGAASGGADLRAGMAPRRAGLRAGAVRGGAGPDVGVGPERGAVATVARGLAVFVRAPVAGETWREVGYTLVTTVMAVPAFLLALAGLVAGALSLMVVGLPVLVAVLAGGRLAVRYFRAPARVLLGRSWAGPVRLGGQGPVRKARALLVDGRAWRALVYCFLRLPLAATTAYVTVAALVVGVVSLTCPVWSPFVPTELDNWSESSTVATGGVIVLLVFPWPLRLSTLLDRFLVDTLLAPGPAAQRIARLESGRAALTADAATTLRRLERDLHDGTQARLVSLGMALSRIGRRLDRLPDDTDGIGELRGLVGSARDSVTDGLAELRDIVRGIHPPALDDGLATALATLAARSGLPVDARVTLAEPPGDAAAGTLYFAAAELLANAARHADAGRVVLRLSDDEGSLRLVVTDDGRGGAGRPVSAATSGAAAPGGGAGRSANADASGAGSGGGSGTGLAGLARRAEALDGWLDVVSPPGGPTTVTMTLPLTSGPGG</sequence>
<evidence type="ECO:0000256" key="1">
    <source>
        <dbReference type="ARBA" id="ARBA00000085"/>
    </source>
</evidence>
<feature type="transmembrane region" description="Helical" evidence="10">
    <location>
        <begin position="178"/>
        <end position="202"/>
    </location>
</feature>
<reference evidence="12" key="1">
    <citation type="submission" date="2021-01" db="EMBL/GenBank/DDBJ databases">
        <title>Whole genome shotgun sequence of Virgisporangium ochraceum NBRC 16418.</title>
        <authorList>
            <person name="Komaki H."/>
            <person name="Tamura T."/>
        </authorList>
    </citation>
    <scope>NUCLEOTIDE SEQUENCE</scope>
    <source>
        <strain evidence="12">NBRC 16418</strain>
    </source>
</reference>
<evidence type="ECO:0000256" key="6">
    <source>
        <dbReference type="ARBA" id="ARBA00022777"/>
    </source>
</evidence>
<dbReference type="InterPro" id="IPR025828">
    <property type="entry name" value="Put_sensor_dom"/>
</dbReference>
<evidence type="ECO:0000256" key="10">
    <source>
        <dbReference type="SAM" id="Phobius"/>
    </source>
</evidence>
<dbReference type="EMBL" id="BOPH01000068">
    <property type="protein sequence ID" value="GIJ69665.1"/>
    <property type="molecule type" value="Genomic_DNA"/>
</dbReference>
<dbReference type="Pfam" id="PF13796">
    <property type="entry name" value="Sensor"/>
    <property type="match status" value="1"/>
</dbReference>
<dbReference type="SUPFAM" id="SSF55874">
    <property type="entry name" value="ATPase domain of HSP90 chaperone/DNA topoisomerase II/histidine kinase"/>
    <property type="match status" value="1"/>
</dbReference>
<dbReference type="GO" id="GO:0046983">
    <property type="term" value="F:protein dimerization activity"/>
    <property type="evidence" value="ECO:0007669"/>
    <property type="project" value="InterPro"/>
</dbReference>
<dbReference type="InterPro" id="IPR036890">
    <property type="entry name" value="HATPase_C_sf"/>
</dbReference>
<dbReference type="Gene3D" id="1.20.5.1930">
    <property type="match status" value="1"/>
</dbReference>
<evidence type="ECO:0000256" key="4">
    <source>
        <dbReference type="ARBA" id="ARBA00022679"/>
    </source>
</evidence>
<feature type="compositionally biased region" description="Gly residues" evidence="9">
    <location>
        <begin position="462"/>
        <end position="471"/>
    </location>
</feature>
<proteinExistence type="predicted"/>
<keyword evidence="10" id="KW-0812">Transmembrane</keyword>
<dbReference type="GO" id="GO:0000155">
    <property type="term" value="F:phosphorelay sensor kinase activity"/>
    <property type="evidence" value="ECO:0007669"/>
    <property type="project" value="InterPro"/>
</dbReference>
<keyword evidence="6 12" id="KW-0418">Kinase</keyword>
<feature type="region of interest" description="Disordered" evidence="9">
    <location>
        <begin position="425"/>
        <end position="471"/>
    </location>
</feature>
<keyword evidence="10" id="KW-1133">Transmembrane helix</keyword>
<dbReference type="Proteomes" id="UP000635606">
    <property type="component" value="Unassembled WGS sequence"/>
</dbReference>
<dbReference type="Pfam" id="PF02518">
    <property type="entry name" value="HATPase_c"/>
    <property type="match status" value="1"/>
</dbReference>
<evidence type="ECO:0000313" key="12">
    <source>
        <dbReference type="EMBL" id="GIJ69665.1"/>
    </source>
</evidence>
<evidence type="ECO:0000259" key="11">
    <source>
        <dbReference type="SMART" id="SM00387"/>
    </source>
</evidence>
<evidence type="ECO:0000256" key="2">
    <source>
        <dbReference type="ARBA" id="ARBA00012438"/>
    </source>
</evidence>
<organism evidence="12 13">
    <name type="scientific">Virgisporangium ochraceum</name>
    <dbReference type="NCBI Taxonomy" id="65505"/>
    <lineage>
        <taxon>Bacteria</taxon>
        <taxon>Bacillati</taxon>
        <taxon>Actinomycetota</taxon>
        <taxon>Actinomycetes</taxon>
        <taxon>Micromonosporales</taxon>
        <taxon>Micromonosporaceae</taxon>
        <taxon>Virgisporangium</taxon>
    </lineage>
</organism>
<gene>
    <name evidence="12" type="ORF">Voc01_045820</name>
</gene>
<keyword evidence="13" id="KW-1185">Reference proteome</keyword>
<comment type="caution">
    <text evidence="12">The sequence shown here is derived from an EMBL/GenBank/DDBJ whole genome shotgun (WGS) entry which is preliminary data.</text>
</comment>
<dbReference type="InterPro" id="IPR050482">
    <property type="entry name" value="Sensor_HK_TwoCompSys"/>
</dbReference>
<dbReference type="AlphaFoldDB" id="A0A8J3ZY90"/>
<keyword evidence="5" id="KW-0547">Nucleotide-binding</keyword>
<name>A0A8J3ZY90_9ACTN</name>
<dbReference type="Pfam" id="PF07730">
    <property type="entry name" value="HisKA_3"/>
    <property type="match status" value="1"/>
</dbReference>
<keyword evidence="8" id="KW-0902">Two-component regulatory system</keyword>
<dbReference type="PANTHER" id="PTHR24421">
    <property type="entry name" value="NITRATE/NITRITE SENSOR PROTEIN NARX-RELATED"/>
    <property type="match status" value="1"/>
</dbReference>
<dbReference type="GO" id="GO:0005524">
    <property type="term" value="F:ATP binding"/>
    <property type="evidence" value="ECO:0007669"/>
    <property type="project" value="UniProtKB-KW"/>
</dbReference>
<evidence type="ECO:0000313" key="13">
    <source>
        <dbReference type="Proteomes" id="UP000635606"/>
    </source>
</evidence>
<evidence type="ECO:0000256" key="7">
    <source>
        <dbReference type="ARBA" id="ARBA00022840"/>
    </source>
</evidence>
<feature type="transmembrane region" description="Helical" evidence="10">
    <location>
        <begin position="97"/>
        <end position="125"/>
    </location>
</feature>